<dbReference type="AlphaFoldDB" id="A0A8K0DIA3"/>
<dbReference type="PANTHER" id="PTHR44252:SF3">
    <property type="entry name" value="D-ERYTHRULOSE REDUCTASE-RELATED"/>
    <property type="match status" value="1"/>
</dbReference>
<evidence type="ECO:0000256" key="2">
    <source>
        <dbReference type="ARBA" id="ARBA00022857"/>
    </source>
</evidence>
<evidence type="ECO:0008006" key="5">
    <source>
        <dbReference type="Google" id="ProtNLM"/>
    </source>
</evidence>
<dbReference type="GO" id="GO:0004090">
    <property type="term" value="F:carbonyl reductase (NADPH) activity"/>
    <property type="evidence" value="ECO:0007669"/>
    <property type="project" value="TreeGrafter"/>
</dbReference>
<dbReference type="Pfam" id="PF00106">
    <property type="entry name" value="adh_short"/>
    <property type="match status" value="1"/>
</dbReference>
<keyword evidence="2" id="KW-0521">NADP</keyword>
<dbReference type="InterPro" id="IPR036291">
    <property type="entry name" value="NAD(P)-bd_dom_sf"/>
</dbReference>
<proteinExistence type="inferred from homology"/>
<dbReference type="EMBL" id="VTPC01000725">
    <property type="protein sequence ID" value="KAF2904624.1"/>
    <property type="molecule type" value="Genomic_DNA"/>
</dbReference>
<comment type="caution">
    <text evidence="3">The sequence shown here is derived from an EMBL/GenBank/DDBJ whole genome shotgun (WGS) entry which is preliminary data.</text>
</comment>
<protein>
    <recommendedName>
        <fullName evidence="5">L-xylulose reductase</fullName>
    </recommendedName>
</protein>
<dbReference type="InterPro" id="IPR002347">
    <property type="entry name" value="SDR_fam"/>
</dbReference>
<dbReference type="GO" id="GO:0050038">
    <property type="term" value="F:L-xylulose reductase (NADPH) activity"/>
    <property type="evidence" value="ECO:0007669"/>
    <property type="project" value="TreeGrafter"/>
</dbReference>
<dbReference type="GO" id="GO:0006006">
    <property type="term" value="P:glucose metabolic process"/>
    <property type="evidence" value="ECO:0007669"/>
    <property type="project" value="TreeGrafter"/>
</dbReference>
<reference evidence="3" key="1">
    <citation type="submission" date="2019-08" db="EMBL/GenBank/DDBJ databases">
        <title>The genome of the North American firefly Photinus pyralis.</title>
        <authorList>
            <consortium name="Photinus pyralis genome working group"/>
            <person name="Fallon T.R."/>
            <person name="Sander Lower S.E."/>
            <person name="Weng J.-K."/>
        </authorList>
    </citation>
    <scope>NUCLEOTIDE SEQUENCE</scope>
    <source>
        <strain evidence="3">TRF0915ILg1</strain>
        <tissue evidence="3">Whole body</tissue>
    </source>
</reference>
<dbReference type="Gene3D" id="3.40.50.720">
    <property type="entry name" value="NAD(P)-binding Rossmann-like Domain"/>
    <property type="match status" value="1"/>
</dbReference>
<name>A0A8K0DIA3_IGNLU</name>
<dbReference type="GO" id="GO:0005997">
    <property type="term" value="P:xylulose metabolic process"/>
    <property type="evidence" value="ECO:0007669"/>
    <property type="project" value="TreeGrafter"/>
</dbReference>
<evidence type="ECO:0000313" key="4">
    <source>
        <dbReference type="Proteomes" id="UP000801492"/>
    </source>
</evidence>
<sequence length="102" mass="10949">MEISFVGKCALVTGATKGIGREIAKQLAKYGAKVIALGRSVPLLESLKNESPTIETIAVDLSDWNATKTALKDINNIDYLVNNAGLAILEPLLQVTEDHVDQ</sequence>
<dbReference type="SUPFAM" id="SSF51735">
    <property type="entry name" value="NAD(P)-binding Rossmann-fold domains"/>
    <property type="match status" value="1"/>
</dbReference>
<dbReference type="PANTHER" id="PTHR44252">
    <property type="entry name" value="D-ERYTHRULOSE REDUCTASE"/>
    <property type="match status" value="1"/>
</dbReference>
<keyword evidence="4" id="KW-1185">Reference proteome</keyword>
<organism evidence="3 4">
    <name type="scientific">Ignelater luminosus</name>
    <name type="common">Cucubano</name>
    <name type="synonym">Pyrophorus luminosus</name>
    <dbReference type="NCBI Taxonomy" id="2038154"/>
    <lineage>
        <taxon>Eukaryota</taxon>
        <taxon>Metazoa</taxon>
        <taxon>Ecdysozoa</taxon>
        <taxon>Arthropoda</taxon>
        <taxon>Hexapoda</taxon>
        <taxon>Insecta</taxon>
        <taxon>Pterygota</taxon>
        <taxon>Neoptera</taxon>
        <taxon>Endopterygota</taxon>
        <taxon>Coleoptera</taxon>
        <taxon>Polyphaga</taxon>
        <taxon>Elateriformia</taxon>
        <taxon>Elateroidea</taxon>
        <taxon>Elateridae</taxon>
        <taxon>Agrypninae</taxon>
        <taxon>Pyrophorini</taxon>
        <taxon>Ignelater</taxon>
    </lineage>
</organism>
<accession>A0A8K0DIA3</accession>
<gene>
    <name evidence="3" type="ORF">ILUMI_01562</name>
</gene>
<evidence type="ECO:0000313" key="3">
    <source>
        <dbReference type="EMBL" id="KAF2904624.1"/>
    </source>
</evidence>
<dbReference type="Proteomes" id="UP000801492">
    <property type="component" value="Unassembled WGS sequence"/>
</dbReference>
<dbReference type="PRINTS" id="PR00081">
    <property type="entry name" value="GDHRDH"/>
</dbReference>
<comment type="similarity">
    <text evidence="1">Belongs to the short-chain dehydrogenases/reductases (SDR) family.</text>
</comment>
<dbReference type="OrthoDB" id="1393670at2759"/>
<dbReference type="InterPro" id="IPR051737">
    <property type="entry name" value="L-xylulose/Carbonyl_redctase"/>
</dbReference>
<evidence type="ECO:0000256" key="1">
    <source>
        <dbReference type="ARBA" id="ARBA00006484"/>
    </source>
</evidence>